<comment type="catalytic activity">
    <reaction evidence="3">
        <text>DNA(n) + a 2'-deoxyribonucleoside 5'-triphosphate = DNA(n+1) + diphosphate</text>
        <dbReference type="Rhea" id="RHEA:22508"/>
        <dbReference type="Rhea" id="RHEA-COMP:17339"/>
        <dbReference type="Rhea" id="RHEA-COMP:17340"/>
        <dbReference type="ChEBI" id="CHEBI:33019"/>
        <dbReference type="ChEBI" id="CHEBI:61560"/>
        <dbReference type="ChEBI" id="CHEBI:173112"/>
        <dbReference type="EC" id="2.7.7.7"/>
    </reaction>
</comment>
<organism evidence="6 7">
    <name type="scientific">Cryobacterium breve</name>
    <dbReference type="NCBI Taxonomy" id="1259258"/>
    <lineage>
        <taxon>Bacteria</taxon>
        <taxon>Bacillati</taxon>
        <taxon>Actinomycetota</taxon>
        <taxon>Actinomycetes</taxon>
        <taxon>Micrococcales</taxon>
        <taxon>Microbacteriaceae</taxon>
        <taxon>Cryobacterium</taxon>
    </lineage>
</organism>
<dbReference type="CDD" id="cd06444">
    <property type="entry name" value="DNA_pol_A"/>
    <property type="match status" value="1"/>
</dbReference>
<evidence type="ECO:0000256" key="3">
    <source>
        <dbReference type="ARBA" id="ARBA00049244"/>
    </source>
</evidence>
<dbReference type="InterPro" id="IPR043502">
    <property type="entry name" value="DNA/RNA_pol_sf"/>
</dbReference>
<comment type="caution">
    <text evidence="6">The sequence shown here is derived from an EMBL/GenBank/DDBJ whole genome shotgun (WGS) entry which is preliminary data.</text>
</comment>
<proteinExistence type="predicted"/>
<dbReference type="PANTHER" id="PTHR10133:SF27">
    <property type="entry name" value="DNA POLYMERASE NU"/>
    <property type="match status" value="1"/>
</dbReference>
<evidence type="ECO:0000256" key="2">
    <source>
        <dbReference type="ARBA" id="ARBA00022705"/>
    </source>
</evidence>
<gene>
    <name evidence="6" type="ORF">E3O65_11300</name>
</gene>
<accession>A0ABY2IXY3</accession>
<protein>
    <recommendedName>
        <fullName evidence="1">DNA-directed DNA polymerase</fullName>
        <ecNumber evidence="1">2.7.7.7</ecNumber>
    </recommendedName>
</protein>
<keyword evidence="6" id="KW-0378">Hydrolase</keyword>
<sequence length="643" mass="69941">MRISSCRSWPRGSSGRSARSTPTSISSPTTGPSPCCRRRARDRCHAVVGGRDHVTKSPPDCVSTDARRSIPVSNRQNGGVYLLVSRTGNGDVLVLPLDPDGRAAGAGRRLSKRDFPAYVHGREPEQPRWVWEDTSRIYPLLLAAGVRVHRGYDLRLCHAILRQSSLTRSSTLARAEESSWDRAPAYDPDTTTAGVTLFDLIDVIDDETGVVLEFQRQLAAIRDCAEPGRLRLLLAAESAGALIAAEMQYTGLPWRTDVHDALLTRELGPRVGPGIRPERLENLADSIRAVLGEPGLNPDSQPDLMRALRHVGLRVSSTRAWELKELEHPVIAPLLAYKKLARLLSANGWYWMDTWIVDGRFHPEYIPGGVVTGRWATRGGGALQLPKQVRGAVVADAGWKLVVADAAQLEPRILAALSADTSMAAAGRGTDLYAGIVAGGVVETREHAKVAMLGAMYGATSGESGRLLPRLAKAFPRALALTETAARAGERGESVTTRLGRSSPRPGETWLAMQAQAYDPGATEADERRARSQARDWGRFTRNFIVQGSAAEWALCWMAEIRRELRLLPFAGQDSSGPEFAHAPHLVFFLHDEVMVHTPAALAGAVEDVLRRAADTAGRHLFGDFPVDFLLTVATVDSYAQAK</sequence>
<dbReference type="Gene3D" id="3.30.70.370">
    <property type="match status" value="1"/>
</dbReference>
<dbReference type="InterPro" id="IPR002298">
    <property type="entry name" value="DNA_polymerase_A"/>
</dbReference>
<reference evidence="6 7" key="1">
    <citation type="submission" date="2019-03" db="EMBL/GenBank/DDBJ databases">
        <title>Genomics of glacier-inhabiting Cryobacterium strains.</title>
        <authorList>
            <person name="Liu Q."/>
            <person name="Xin Y.-H."/>
        </authorList>
    </citation>
    <scope>NUCLEOTIDE SEQUENCE [LARGE SCALE GENOMIC DNA]</scope>
    <source>
        <strain evidence="6 7">TMT4-23</strain>
    </source>
</reference>
<evidence type="ECO:0000313" key="6">
    <source>
        <dbReference type="EMBL" id="TFC97371.1"/>
    </source>
</evidence>
<keyword evidence="6" id="KW-0540">Nuclease</keyword>
<feature type="domain" description="DNA-directed DNA polymerase family A palm" evidence="5">
    <location>
        <begin position="386"/>
        <end position="602"/>
    </location>
</feature>
<evidence type="ECO:0000259" key="5">
    <source>
        <dbReference type="SMART" id="SM00482"/>
    </source>
</evidence>
<dbReference type="Pfam" id="PF00476">
    <property type="entry name" value="DNA_pol_A"/>
    <property type="match status" value="1"/>
</dbReference>
<dbReference type="EMBL" id="SOGJ01000023">
    <property type="protein sequence ID" value="TFC97371.1"/>
    <property type="molecule type" value="Genomic_DNA"/>
</dbReference>
<evidence type="ECO:0000256" key="4">
    <source>
        <dbReference type="SAM" id="MobiDB-lite"/>
    </source>
</evidence>
<dbReference type="SUPFAM" id="SSF56672">
    <property type="entry name" value="DNA/RNA polymerases"/>
    <property type="match status" value="1"/>
</dbReference>
<dbReference type="InterPro" id="IPR001098">
    <property type="entry name" value="DNA-dir_DNA_pol_A_palm_dom"/>
</dbReference>
<keyword evidence="2" id="KW-0235">DNA replication</keyword>
<dbReference type="GO" id="GO:0004527">
    <property type="term" value="F:exonuclease activity"/>
    <property type="evidence" value="ECO:0007669"/>
    <property type="project" value="UniProtKB-KW"/>
</dbReference>
<dbReference type="EC" id="2.7.7.7" evidence="1"/>
<dbReference type="NCBIfam" id="NF011538">
    <property type="entry name" value="PRK14975.1-1"/>
    <property type="match status" value="1"/>
</dbReference>
<evidence type="ECO:0000313" key="7">
    <source>
        <dbReference type="Proteomes" id="UP000298355"/>
    </source>
</evidence>
<keyword evidence="7" id="KW-1185">Reference proteome</keyword>
<dbReference type="PANTHER" id="PTHR10133">
    <property type="entry name" value="DNA POLYMERASE I"/>
    <property type="match status" value="1"/>
</dbReference>
<dbReference type="Proteomes" id="UP000298355">
    <property type="component" value="Unassembled WGS sequence"/>
</dbReference>
<dbReference type="SMART" id="SM00482">
    <property type="entry name" value="POLAc"/>
    <property type="match status" value="1"/>
</dbReference>
<dbReference type="Gene3D" id="1.10.150.20">
    <property type="entry name" value="5' to 3' exonuclease, C-terminal subdomain"/>
    <property type="match status" value="1"/>
</dbReference>
<name>A0ABY2IXY3_9MICO</name>
<evidence type="ECO:0000256" key="1">
    <source>
        <dbReference type="ARBA" id="ARBA00012417"/>
    </source>
</evidence>
<feature type="region of interest" description="Disordered" evidence="4">
    <location>
        <begin position="1"/>
        <end position="37"/>
    </location>
</feature>
<keyword evidence="6" id="KW-0269">Exonuclease</keyword>
<feature type="compositionally biased region" description="Low complexity" evidence="4">
    <location>
        <begin position="20"/>
        <end position="35"/>
    </location>
</feature>